<dbReference type="OrthoDB" id="9785326at2"/>
<sequence length="325" mass="34366">MVPYRMPLPKPALLPLAAALALGACAGDQAAPTQVAQAGTVPPVTVVASPIDPSDPFEATNRQVLDFNWALDDAVIKPIAKGYRQVLGPWPRDRIRNVLDNLNEPVVAANRLLQGRPIEAGTSIMRFVVNSTLGLGGLFDLAPIGGPPKQVADLGQTFHAWGLPDGPFLMLPFVGPSTPRELAGLIGNGFMNPIGYPTPFTWGLGRAAASGLDERERNIGTIEDLRANSIDVYARLKNLWRQNRDAELGLATVAAPDILEDPEAPAPSRRPAPATGVPQAARLAPARPPQKAAALRKAPGPQAAKVAAGRKPARQILARAADRRG</sequence>
<evidence type="ECO:0000313" key="5">
    <source>
        <dbReference type="EMBL" id="TCZ57245.1"/>
    </source>
</evidence>
<accession>A0A4R4DA05</accession>
<evidence type="ECO:0000313" key="6">
    <source>
        <dbReference type="Proteomes" id="UP000295023"/>
    </source>
</evidence>
<comment type="caution">
    <text evidence="5">The sequence shown here is derived from an EMBL/GenBank/DDBJ whole genome shotgun (WGS) entry which is preliminary data.</text>
</comment>
<dbReference type="PANTHER" id="PTHR30035">
    <property type="entry name" value="LIPOPROTEIN VACJ-RELATED"/>
    <property type="match status" value="1"/>
</dbReference>
<feature type="region of interest" description="Disordered" evidence="3">
    <location>
        <begin position="260"/>
        <end position="325"/>
    </location>
</feature>
<dbReference type="PANTHER" id="PTHR30035:SF3">
    <property type="entry name" value="INTERMEMBRANE PHOSPHOLIPID TRANSPORT SYSTEM LIPOPROTEIN MLAA"/>
    <property type="match status" value="1"/>
</dbReference>
<dbReference type="AlphaFoldDB" id="A0A4R4DA05"/>
<evidence type="ECO:0000256" key="3">
    <source>
        <dbReference type="SAM" id="MobiDB-lite"/>
    </source>
</evidence>
<reference evidence="5 6" key="1">
    <citation type="submission" date="2019-03" db="EMBL/GenBank/DDBJ databases">
        <title>Paracraurococcus aquatilis NE82 genome sequence.</title>
        <authorList>
            <person name="Zhao Y."/>
            <person name="Du Z."/>
        </authorList>
    </citation>
    <scope>NUCLEOTIDE SEQUENCE [LARGE SCALE GENOMIC DNA]</scope>
    <source>
        <strain evidence="5 6">NE82</strain>
    </source>
</reference>
<evidence type="ECO:0000256" key="2">
    <source>
        <dbReference type="ARBA" id="ARBA00022729"/>
    </source>
</evidence>
<name>A0A4R4DA05_9PROT</name>
<feature type="compositionally biased region" description="Low complexity" evidence="3">
    <location>
        <begin position="271"/>
        <end position="299"/>
    </location>
</feature>
<proteinExistence type="inferred from homology"/>
<dbReference type="Proteomes" id="UP000295023">
    <property type="component" value="Unassembled WGS sequence"/>
</dbReference>
<dbReference type="Pfam" id="PF04333">
    <property type="entry name" value="MlaA"/>
    <property type="match status" value="1"/>
</dbReference>
<gene>
    <name evidence="5" type="ORF">EXY23_18080</name>
</gene>
<dbReference type="PRINTS" id="PR01805">
    <property type="entry name" value="VACJLIPOPROT"/>
</dbReference>
<dbReference type="PROSITE" id="PS51257">
    <property type="entry name" value="PROKAR_LIPOPROTEIN"/>
    <property type="match status" value="1"/>
</dbReference>
<dbReference type="GO" id="GO:0120010">
    <property type="term" value="P:intermembrane phospholipid transfer"/>
    <property type="evidence" value="ECO:0007669"/>
    <property type="project" value="TreeGrafter"/>
</dbReference>
<keyword evidence="5" id="KW-0449">Lipoprotein</keyword>
<comment type="similarity">
    <text evidence="1">Belongs to the MlaA family.</text>
</comment>
<dbReference type="GO" id="GO:0016020">
    <property type="term" value="C:membrane"/>
    <property type="evidence" value="ECO:0007669"/>
    <property type="project" value="InterPro"/>
</dbReference>
<keyword evidence="2 4" id="KW-0732">Signal</keyword>
<dbReference type="InterPro" id="IPR007428">
    <property type="entry name" value="MlaA"/>
</dbReference>
<keyword evidence="6" id="KW-1185">Reference proteome</keyword>
<evidence type="ECO:0000256" key="4">
    <source>
        <dbReference type="SAM" id="SignalP"/>
    </source>
</evidence>
<feature type="chain" id="PRO_5020409803" evidence="4">
    <location>
        <begin position="27"/>
        <end position="325"/>
    </location>
</feature>
<feature type="signal peptide" evidence="4">
    <location>
        <begin position="1"/>
        <end position="26"/>
    </location>
</feature>
<dbReference type="EMBL" id="SKBM01000019">
    <property type="protein sequence ID" value="TCZ57245.1"/>
    <property type="molecule type" value="Genomic_DNA"/>
</dbReference>
<organism evidence="5 6">
    <name type="scientific">Roseicella aquatilis</name>
    <dbReference type="NCBI Taxonomy" id="2527868"/>
    <lineage>
        <taxon>Bacteria</taxon>
        <taxon>Pseudomonadati</taxon>
        <taxon>Pseudomonadota</taxon>
        <taxon>Alphaproteobacteria</taxon>
        <taxon>Acetobacterales</taxon>
        <taxon>Roseomonadaceae</taxon>
        <taxon>Roseicella</taxon>
    </lineage>
</organism>
<evidence type="ECO:0000256" key="1">
    <source>
        <dbReference type="ARBA" id="ARBA00010634"/>
    </source>
</evidence>
<protein>
    <submittedName>
        <fullName evidence="5">VacJ family lipoprotein</fullName>
    </submittedName>
</protein>